<dbReference type="GO" id="GO:0003677">
    <property type="term" value="F:DNA binding"/>
    <property type="evidence" value="ECO:0007669"/>
    <property type="project" value="UniProtKB-KW"/>
</dbReference>
<sequence length="204" mass="22294">MYNGCSGNWCVEFDRNTIFEEESDVAPTFCLEKFEFVDFEELRSRVSNNFVLADVSGRLESIGEIDHVSTKHGLTVKQNAVLENERGFSISVTIWGAFAGQLNATHLSQGGNATPVIVAFSGMTVSEYRAETYLSAPGTSSSNNEVAVAGHVNLTSSSSNLVAKGKEVDTVDVECVWKTGMSWVLVYLMFLLASLLLCLEMKIL</sequence>
<keyword evidence="2" id="KW-1133">Transmembrane helix</keyword>
<feature type="transmembrane region" description="Helical" evidence="2">
    <location>
        <begin position="180"/>
        <end position="199"/>
    </location>
</feature>
<protein>
    <recommendedName>
        <fullName evidence="3">Replication protein A OB domain-containing protein</fullName>
    </recommendedName>
</protein>
<keyword evidence="1" id="KW-0238">DNA-binding</keyword>
<evidence type="ECO:0000259" key="3">
    <source>
        <dbReference type="Pfam" id="PF16900"/>
    </source>
</evidence>
<dbReference type="InterPro" id="IPR031657">
    <property type="entry name" value="REPA_OB_2"/>
</dbReference>
<keyword evidence="2" id="KW-0472">Membrane</keyword>
<dbReference type="Gene3D" id="2.40.50.140">
    <property type="entry name" value="Nucleic acid-binding proteins"/>
    <property type="match status" value="1"/>
</dbReference>
<organism evidence="4 5">
    <name type="scientific">Linum trigynum</name>
    <dbReference type="NCBI Taxonomy" id="586398"/>
    <lineage>
        <taxon>Eukaryota</taxon>
        <taxon>Viridiplantae</taxon>
        <taxon>Streptophyta</taxon>
        <taxon>Embryophyta</taxon>
        <taxon>Tracheophyta</taxon>
        <taxon>Spermatophyta</taxon>
        <taxon>Magnoliopsida</taxon>
        <taxon>eudicotyledons</taxon>
        <taxon>Gunneridae</taxon>
        <taxon>Pentapetalae</taxon>
        <taxon>rosids</taxon>
        <taxon>fabids</taxon>
        <taxon>Malpighiales</taxon>
        <taxon>Linaceae</taxon>
        <taxon>Linum</taxon>
    </lineage>
</organism>
<keyword evidence="5" id="KW-1185">Reference proteome</keyword>
<dbReference type="AlphaFoldDB" id="A0AAV2E7S7"/>
<name>A0AAV2E7S7_9ROSI</name>
<dbReference type="SUPFAM" id="SSF50249">
    <property type="entry name" value="Nucleic acid-binding proteins"/>
    <property type="match status" value="1"/>
</dbReference>
<proteinExistence type="predicted"/>
<dbReference type="PANTHER" id="PTHR47165:SF4">
    <property type="entry name" value="OS03G0429900 PROTEIN"/>
    <property type="match status" value="1"/>
</dbReference>
<evidence type="ECO:0000256" key="2">
    <source>
        <dbReference type="SAM" id="Phobius"/>
    </source>
</evidence>
<evidence type="ECO:0000313" key="5">
    <source>
        <dbReference type="Proteomes" id="UP001497516"/>
    </source>
</evidence>
<dbReference type="InterPro" id="IPR012340">
    <property type="entry name" value="NA-bd_OB-fold"/>
</dbReference>
<feature type="domain" description="Replication protein A OB" evidence="3">
    <location>
        <begin position="52"/>
        <end position="132"/>
    </location>
</feature>
<dbReference type="PANTHER" id="PTHR47165">
    <property type="entry name" value="OS03G0429900 PROTEIN"/>
    <property type="match status" value="1"/>
</dbReference>
<evidence type="ECO:0000313" key="4">
    <source>
        <dbReference type="EMBL" id="CAL1381945.1"/>
    </source>
</evidence>
<dbReference type="Pfam" id="PF16900">
    <property type="entry name" value="REPA_OB_2"/>
    <property type="match status" value="1"/>
</dbReference>
<gene>
    <name evidence="4" type="ORF">LTRI10_LOCUS23297</name>
</gene>
<keyword evidence="2" id="KW-0812">Transmembrane</keyword>
<dbReference type="Proteomes" id="UP001497516">
    <property type="component" value="Chromosome 4"/>
</dbReference>
<dbReference type="EMBL" id="OZ034817">
    <property type="protein sequence ID" value="CAL1381945.1"/>
    <property type="molecule type" value="Genomic_DNA"/>
</dbReference>
<reference evidence="4 5" key="1">
    <citation type="submission" date="2024-04" db="EMBL/GenBank/DDBJ databases">
        <authorList>
            <person name="Fracassetti M."/>
        </authorList>
    </citation>
    <scope>NUCLEOTIDE SEQUENCE [LARGE SCALE GENOMIC DNA]</scope>
</reference>
<evidence type="ECO:0000256" key="1">
    <source>
        <dbReference type="ARBA" id="ARBA00023125"/>
    </source>
</evidence>
<accession>A0AAV2E7S7</accession>